<dbReference type="Proteomes" id="UP000295680">
    <property type="component" value="Unassembled WGS sequence"/>
</dbReference>
<comment type="caution">
    <text evidence="2">The sequence shown here is derived from an EMBL/GenBank/DDBJ whole genome shotgun (WGS) entry which is preliminary data.</text>
</comment>
<dbReference type="EMBL" id="SLWS01000028">
    <property type="protein sequence ID" value="TCO43740.1"/>
    <property type="molecule type" value="Genomic_DNA"/>
</dbReference>
<reference evidence="2 3" key="1">
    <citation type="submission" date="2019-03" db="EMBL/GenBank/DDBJ databases">
        <title>Genomic Encyclopedia of Type Strains, Phase IV (KMG-IV): sequencing the most valuable type-strain genomes for metagenomic binning, comparative biology and taxonomic classification.</title>
        <authorList>
            <person name="Goeker M."/>
        </authorList>
    </citation>
    <scope>NUCLEOTIDE SEQUENCE [LARGE SCALE GENOMIC DNA]</scope>
    <source>
        <strain evidence="2 3">DSM 45934</strain>
    </source>
</reference>
<proteinExistence type="predicted"/>
<accession>A0A4V2S3B8</accession>
<feature type="region of interest" description="Disordered" evidence="1">
    <location>
        <begin position="60"/>
        <end position="83"/>
    </location>
</feature>
<evidence type="ECO:0000313" key="2">
    <source>
        <dbReference type="EMBL" id="TCO43740.1"/>
    </source>
</evidence>
<evidence type="ECO:0000256" key="1">
    <source>
        <dbReference type="SAM" id="MobiDB-lite"/>
    </source>
</evidence>
<dbReference type="AlphaFoldDB" id="A0A4V2S3B8"/>
<sequence length="83" mass="9609">MPHAVNTYTRYWGEDPDRLSEEEAEVDHVGIRSRHRSFAYPNDGKTGVPVWQVRRFVQRRHGRATRHSPAWKARSAHGTTALT</sequence>
<gene>
    <name evidence="2" type="ORF">EV192_1283</name>
</gene>
<keyword evidence="3" id="KW-1185">Reference proteome</keyword>
<protein>
    <submittedName>
        <fullName evidence="2">Uncharacterized protein</fullName>
    </submittedName>
</protein>
<name>A0A4V2S3B8_9PSEU</name>
<evidence type="ECO:0000313" key="3">
    <source>
        <dbReference type="Proteomes" id="UP000295680"/>
    </source>
</evidence>
<organism evidence="2 3">
    <name type="scientific">Actinocrispum wychmicini</name>
    <dbReference type="NCBI Taxonomy" id="1213861"/>
    <lineage>
        <taxon>Bacteria</taxon>
        <taxon>Bacillati</taxon>
        <taxon>Actinomycetota</taxon>
        <taxon>Actinomycetes</taxon>
        <taxon>Pseudonocardiales</taxon>
        <taxon>Pseudonocardiaceae</taxon>
        <taxon>Actinocrispum</taxon>
    </lineage>
</organism>